<dbReference type="InterPro" id="IPR025484">
    <property type="entry name" value="DUF4376"/>
</dbReference>
<organism evidence="2 3">
    <name type="scientific">Rhizobium mayense</name>
    <dbReference type="NCBI Taxonomy" id="1312184"/>
    <lineage>
        <taxon>Bacteria</taxon>
        <taxon>Pseudomonadati</taxon>
        <taxon>Pseudomonadota</taxon>
        <taxon>Alphaproteobacteria</taxon>
        <taxon>Hyphomicrobiales</taxon>
        <taxon>Rhizobiaceae</taxon>
        <taxon>Rhizobium/Agrobacterium group</taxon>
        <taxon>Rhizobium</taxon>
    </lineage>
</organism>
<name>A0ABT7JNZ0_9HYPH</name>
<protein>
    <submittedName>
        <fullName evidence="2">DUF4376 domain-containing protein</fullName>
    </submittedName>
</protein>
<dbReference type="EMBL" id="JARFYM010000001">
    <property type="protein sequence ID" value="MDL2397473.1"/>
    <property type="molecule type" value="Genomic_DNA"/>
</dbReference>
<dbReference type="RefSeq" id="WP_285866231.1">
    <property type="nucleotide sequence ID" value="NZ_JARFYM010000001.1"/>
</dbReference>
<dbReference type="Pfam" id="PF14301">
    <property type="entry name" value="DUF4376"/>
    <property type="match status" value="1"/>
</dbReference>
<feature type="domain" description="DUF4376" evidence="1">
    <location>
        <begin position="107"/>
        <end position="208"/>
    </location>
</feature>
<accession>A0ABT7JNZ0</accession>
<comment type="caution">
    <text evidence="2">The sequence shown here is derived from an EMBL/GenBank/DDBJ whole genome shotgun (WGS) entry which is preliminary data.</text>
</comment>
<evidence type="ECO:0000259" key="1">
    <source>
        <dbReference type="Pfam" id="PF14301"/>
    </source>
</evidence>
<sequence>MYRIDSMYEPMVEALLAARAENKADRRMACAAFWLGRQQIYNVPDYWLALAAKITSGLDAADKQAVMDQLNKPETALVDAGGDWPEVPPSLTAIVVGWSPDPVPVDLPAYAAAKRYTIETGGITVNGMLVMTDRQSQALIAGAYAYVQANPAVTVNFKTASGFVDLALAQVSAVANAVGAHVQASFAAEDAVVEAISAGSIKSTADIDAFAWPAAAA</sequence>
<dbReference type="Proteomes" id="UP001172645">
    <property type="component" value="Unassembled WGS sequence"/>
</dbReference>
<evidence type="ECO:0000313" key="3">
    <source>
        <dbReference type="Proteomes" id="UP001172645"/>
    </source>
</evidence>
<evidence type="ECO:0000313" key="2">
    <source>
        <dbReference type="EMBL" id="MDL2397473.1"/>
    </source>
</evidence>
<proteinExistence type="predicted"/>
<gene>
    <name evidence="2" type="ORF">PY649_01075</name>
</gene>
<reference evidence="2" key="1">
    <citation type="submission" date="2023-06" db="EMBL/GenBank/DDBJ databases">
        <title>Phylogenetic Diversity of Rhizobium strains.</title>
        <authorList>
            <person name="Moura F.T."/>
            <person name="Helene L.C.F."/>
            <person name="Hungria M."/>
        </authorList>
    </citation>
    <scope>NUCLEOTIDE SEQUENCE</scope>
    <source>
        <strain evidence="2">CCGE526</strain>
    </source>
</reference>
<keyword evidence="3" id="KW-1185">Reference proteome</keyword>